<reference evidence="2" key="1">
    <citation type="submission" date="2018-12" db="EMBL/GenBank/DDBJ databases">
        <title>Genome sequence of Microcystis aeruginosa NIES-4285.</title>
        <authorList>
            <person name="Tanabe Y."/>
        </authorList>
    </citation>
    <scope>NUCLEOTIDE SEQUENCE [LARGE SCALE GENOMIC DNA]</scope>
    <source>
        <strain evidence="2">NIES-4285</strain>
    </source>
</reference>
<evidence type="ECO:0000313" key="2">
    <source>
        <dbReference type="Proteomes" id="UP000289660"/>
    </source>
</evidence>
<organism evidence="1 2">
    <name type="scientific">Microcystis aeruginosa NIES-4285</name>
    <dbReference type="NCBI Taxonomy" id="2497681"/>
    <lineage>
        <taxon>Bacteria</taxon>
        <taxon>Bacillati</taxon>
        <taxon>Cyanobacteriota</taxon>
        <taxon>Cyanophyceae</taxon>
        <taxon>Oscillatoriophycideae</taxon>
        <taxon>Chroococcales</taxon>
        <taxon>Microcystaceae</taxon>
        <taxon>Microcystis</taxon>
    </lineage>
</organism>
<sequence length="47" mass="5786">MLRPYFFSKPYLVDNIFQPQPEMLEIEDCEIISEFFLDFMVTVYEKE</sequence>
<accession>A0A402DI97</accession>
<name>A0A402DI97_MICAE</name>
<dbReference type="Proteomes" id="UP000289660">
    <property type="component" value="Unassembled WGS sequence"/>
</dbReference>
<gene>
    <name evidence="1" type="ORF">MiAbB_03891</name>
</gene>
<dbReference type="AlphaFoldDB" id="A0A402DI97"/>
<dbReference type="EMBL" id="BIFY01000096">
    <property type="protein sequence ID" value="GCE61947.1"/>
    <property type="molecule type" value="Genomic_DNA"/>
</dbReference>
<protein>
    <submittedName>
        <fullName evidence="1">Uncharacterized protein</fullName>
    </submittedName>
</protein>
<comment type="caution">
    <text evidence="1">The sequence shown here is derived from an EMBL/GenBank/DDBJ whole genome shotgun (WGS) entry which is preliminary data.</text>
</comment>
<dbReference type="RefSeq" id="WP_002752303.1">
    <property type="nucleotide sequence ID" value="NZ_BIFY01000096.1"/>
</dbReference>
<evidence type="ECO:0000313" key="1">
    <source>
        <dbReference type="EMBL" id="GCE61947.1"/>
    </source>
</evidence>
<proteinExistence type="predicted"/>